<feature type="active site" description="Glycyl thioester intermediate" evidence="6">
    <location>
        <position position="1023"/>
    </location>
</feature>
<dbReference type="InterPro" id="IPR035983">
    <property type="entry name" value="Hect_E3_ubiquitin_ligase"/>
</dbReference>
<evidence type="ECO:0000259" key="8">
    <source>
        <dbReference type="PROSITE" id="PS50237"/>
    </source>
</evidence>
<keyword evidence="3" id="KW-0808">Transferase</keyword>
<dbReference type="InterPro" id="IPR051709">
    <property type="entry name" value="Ub-ligase/GTPase-reg"/>
</dbReference>
<dbReference type="Gene3D" id="2.130.10.30">
    <property type="entry name" value="Regulator of chromosome condensation 1/beta-lactamase-inhibitor protein II"/>
    <property type="match status" value="2"/>
</dbReference>
<dbReference type="AlphaFoldDB" id="A0A914VPF3"/>
<keyword evidence="2" id="KW-0963">Cytoplasm</keyword>
<evidence type="ECO:0000256" key="7">
    <source>
        <dbReference type="PROSITE-ProRule" id="PRU00235"/>
    </source>
</evidence>
<dbReference type="PANTHER" id="PTHR45622:SF76">
    <property type="entry name" value="HECT AND RLD DOMAIN CONTAINING E3 UBIQUITIN LIGASE 4, ISOFORM C"/>
    <property type="match status" value="1"/>
</dbReference>
<dbReference type="GO" id="GO:0016567">
    <property type="term" value="P:protein ubiquitination"/>
    <property type="evidence" value="ECO:0007669"/>
    <property type="project" value="TreeGrafter"/>
</dbReference>
<sequence>MSRRLHCFGQASDGQLGVRLAVAPQSPAMIMKPVMVIGAPRGDQGCSVVEVACGYEHTLMRTEEGEVWSCGGNEFGQLGRSGGSGSGSIYPIVFNGARIIQVACGSKHSLAVADDGRLFAWGSNSHGQLGTRLPNKQLVAHQPKRVILPEVIQVACGATHSIALTENGRVHTWGLNGNGQLGTGLRPQSSEHFVDTPSSVESLVGVPIIQVAAGGRHSVVLSVSGAVFSWGENLYGQLGCGDNTDRHHPGHVKSLRSMKVVYVTCGDGHTAALTKEGRLFTFGADTYGQLGHGSQSHSIVPKPVLELMGSTVTRVACGRCHTVVAVNRRMYAFGLGSDGQLGLGSTRNAVTPRPVPDTSDVISVFAGGDRTFFLQAPGVISEESGPHCRLLLPRALNLQRVRLLLNARDNETLLIEELEAVFSSASCVNASFLKHDDTRFNATKSNHGIDLDEAMETFNLIASSSYADQHSEVMQKSVELSLLGELGPSPPDVEALRLYIILPCCHAFTPPAENYKVLHVPFAAALLSLTAIPKKIIEHWWTSFAPRHFNRVVRVFKSVLEYILSLPDVLQTSSNAVEEQKARDTAVLTSLKQKARDTAVLTSLKVLDKLNSINVANHKIPIETFYLDELADKRDIAHDFVYWLLQNEDGKFYWSDYPFVFNAVAKTTLLQTDAKVHMQLSINEANRQNIAALFVPFASPVSPYLVLQVDRARIIFDTLSQLLNTRPESLRKPLKIVFAGEEADDAGGVKKEFFMLLFQELLDPNYGMFVEDGESHEIWFSGSPFEHAGNFQLIGILCGLAIYNGVLVDFHFPLALYKKLLGQRVTLDDLKQLSPTEGRSLEQLLDYEGDDFEDVFGLTFTTTVSVFDQTRVIDLRSNGSNVAVTQENKHEYVELYVSFRLDLGPDGIIKQQFDAFAGGFHRVMTSRILRIFQPKELMEMVIGNENYDWEEFKKVAEYRGAYWAGHESIKLFWEVFFELTLEERKKFLLFLTGSNRIPLYGMKAVKMIIQPAVPEAMPVAHTCFNLLDLPQITGDNKELMRRKLLTAIEYTQGFSLV</sequence>
<dbReference type="PANTHER" id="PTHR45622">
    <property type="entry name" value="UBIQUITIN-PROTEIN LIGASE E3A-RELATED"/>
    <property type="match status" value="1"/>
</dbReference>
<protein>
    <submittedName>
        <fullName evidence="10">HECT domain-containing protein</fullName>
    </submittedName>
</protein>
<dbReference type="FunFam" id="3.30.2410.10:FF:000003">
    <property type="entry name" value="probable E3 ubiquitin-protein ligase HERC4 isoform X1"/>
    <property type="match status" value="1"/>
</dbReference>
<dbReference type="PRINTS" id="PR00633">
    <property type="entry name" value="RCCNDNSATION"/>
</dbReference>
<feature type="repeat" description="RCC1" evidence="7">
    <location>
        <begin position="3"/>
        <end position="64"/>
    </location>
</feature>
<dbReference type="SUPFAM" id="SSF56204">
    <property type="entry name" value="Hect, E3 ligase catalytic domain"/>
    <property type="match status" value="1"/>
</dbReference>
<feature type="repeat" description="RCC1" evidence="7">
    <location>
        <begin position="116"/>
        <end position="167"/>
    </location>
</feature>
<feature type="repeat" description="RCC1" evidence="7">
    <location>
        <begin position="277"/>
        <end position="328"/>
    </location>
</feature>
<dbReference type="InterPro" id="IPR009091">
    <property type="entry name" value="RCC1/BLIP-II"/>
</dbReference>
<name>A0A914VPF3_9BILA</name>
<evidence type="ECO:0000256" key="4">
    <source>
        <dbReference type="ARBA" id="ARBA00022737"/>
    </source>
</evidence>
<evidence type="ECO:0000256" key="6">
    <source>
        <dbReference type="PROSITE-ProRule" id="PRU00104"/>
    </source>
</evidence>
<keyword evidence="5 6" id="KW-0833">Ubl conjugation pathway</keyword>
<evidence type="ECO:0000256" key="2">
    <source>
        <dbReference type="ARBA" id="ARBA00022490"/>
    </source>
</evidence>
<dbReference type="FunFam" id="3.30.2160.10:FF:000004">
    <property type="entry name" value="probable E3 ubiquitin-protein ligase HERC4 isoform X1"/>
    <property type="match status" value="1"/>
</dbReference>
<dbReference type="Proteomes" id="UP000887566">
    <property type="component" value="Unplaced"/>
</dbReference>
<feature type="repeat" description="RCC1" evidence="7">
    <location>
        <begin position="65"/>
        <end position="115"/>
    </location>
</feature>
<evidence type="ECO:0000313" key="9">
    <source>
        <dbReference type="Proteomes" id="UP000887566"/>
    </source>
</evidence>
<dbReference type="Pfam" id="PF25390">
    <property type="entry name" value="WD40_RLD"/>
    <property type="match status" value="1"/>
</dbReference>
<dbReference type="InterPro" id="IPR000569">
    <property type="entry name" value="HECT_dom"/>
</dbReference>
<evidence type="ECO:0000256" key="3">
    <source>
        <dbReference type="ARBA" id="ARBA00022679"/>
    </source>
</evidence>
<keyword evidence="9" id="KW-1185">Reference proteome</keyword>
<dbReference type="SUPFAM" id="SSF50985">
    <property type="entry name" value="RCC1/BLIP-II"/>
    <property type="match status" value="1"/>
</dbReference>
<feature type="domain" description="HECT" evidence="8">
    <location>
        <begin position="726"/>
        <end position="1057"/>
    </location>
</feature>
<dbReference type="InterPro" id="IPR058923">
    <property type="entry name" value="RCC1-like_dom"/>
</dbReference>
<dbReference type="PROSITE" id="PS00626">
    <property type="entry name" value="RCC1_2"/>
    <property type="match status" value="3"/>
</dbReference>
<reference evidence="10" key="1">
    <citation type="submission" date="2022-11" db="UniProtKB">
        <authorList>
            <consortium name="WormBaseParasite"/>
        </authorList>
    </citation>
    <scope>IDENTIFICATION</scope>
</reference>
<feature type="repeat" description="RCC1" evidence="7">
    <location>
        <begin position="328"/>
        <end position="377"/>
    </location>
</feature>
<dbReference type="Gene3D" id="3.90.1750.10">
    <property type="entry name" value="Hect, E3 ligase catalytic domains"/>
    <property type="match status" value="1"/>
</dbReference>
<dbReference type="InterPro" id="IPR000408">
    <property type="entry name" value="Reg_chr_condens"/>
</dbReference>
<keyword evidence="4" id="KW-0677">Repeat</keyword>
<dbReference type="SMART" id="SM00119">
    <property type="entry name" value="HECTc"/>
    <property type="match status" value="1"/>
</dbReference>
<evidence type="ECO:0000256" key="5">
    <source>
        <dbReference type="ARBA" id="ARBA00022786"/>
    </source>
</evidence>
<dbReference type="PROSITE" id="PS50012">
    <property type="entry name" value="RCC1_3"/>
    <property type="match status" value="7"/>
</dbReference>
<dbReference type="Gene3D" id="3.30.2160.10">
    <property type="entry name" value="Hect, E3 ligase catalytic domain"/>
    <property type="match status" value="1"/>
</dbReference>
<dbReference type="GO" id="GO:0005737">
    <property type="term" value="C:cytoplasm"/>
    <property type="evidence" value="ECO:0007669"/>
    <property type="project" value="UniProtKB-SubCell"/>
</dbReference>
<evidence type="ECO:0000256" key="1">
    <source>
        <dbReference type="ARBA" id="ARBA00004496"/>
    </source>
</evidence>
<evidence type="ECO:0000313" key="10">
    <source>
        <dbReference type="WBParaSite" id="PSAMB.scaffold227size63887.g3463.t2"/>
    </source>
</evidence>
<dbReference type="GO" id="GO:0061630">
    <property type="term" value="F:ubiquitin protein ligase activity"/>
    <property type="evidence" value="ECO:0007669"/>
    <property type="project" value="TreeGrafter"/>
</dbReference>
<feature type="repeat" description="RCC1" evidence="7">
    <location>
        <begin position="168"/>
        <end position="224"/>
    </location>
</feature>
<dbReference type="CDD" id="cd00078">
    <property type="entry name" value="HECTc"/>
    <property type="match status" value="1"/>
</dbReference>
<organism evidence="9 10">
    <name type="scientific">Plectus sambesii</name>
    <dbReference type="NCBI Taxonomy" id="2011161"/>
    <lineage>
        <taxon>Eukaryota</taxon>
        <taxon>Metazoa</taxon>
        <taxon>Ecdysozoa</taxon>
        <taxon>Nematoda</taxon>
        <taxon>Chromadorea</taxon>
        <taxon>Plectida</taxon>
        <taxon>Plectina</taxon>
        <taxon>Plectoidea</taxon>
        <taxon>Plectidae</taxon>
        <taxon>Plectus</taxon>
    </lineage>
</organism>
<dbReference type="Gene3D" id="3.30.2410.10">
    <property type="entry name" value="Hect, E3 ligase catalytic domain"/>
    <property type="match status" value="1"/>
</dbReference>
<dbReference type="WBParaSite" id="PSAMB.scaffold227size63887.g3463.t2">
    <property type="protein sequence ID" value="PSAMB.scaffold227size63887.g3463.t2"/>
    <property type="gene ID" value="PSAMB.scaffold227size63887.g3463"/>
</dbReference>
<dbReference type="Pfam" id="PF00632">
    <property type="entry name" value="HECT"/>
    <property type="match status" value="1"/>
</dbReference>
<proteinExistence type="predicted"/>
<dbReference type="GO" id="GO:0006511">
    <property type="term" value="P:ubiquitin-dependent protein catabolic process"/>
    <property type="evidence" value="ECO:0007669"/>
    <property type="project" value="TreeGrafter"/>
</dbReference>
<feature type="repeat" description="RCC1" evidence="7">
    <location>
        <begin position="225"/>
        <end position="276"/>
    </location>
</feature>
<comment type="subcellular location">
    <subcellularLocation>
        <location evidence="1">Cytoplasm</location>
    </subcellularLocation>
</comment>
<dbReference type="PROSITE" id="PS50237">
    <property type="entry name" value="HECT"/>
    <property type="match status" value="1"/>
</dbReference>
<accession>A0A914VPF3</accession>